<dbReference type="Pfam" id="PF05699">
    <property type="entry name" value="Dimer_Tnp_hAT"/>
    <property type="match status" value="1"/>
</dbReference>
<dbReference type="RefSeq" id="XP_017881686.1">
    <property type="nucleotide sequence ID" value="XM_018026197.2"/>
</dbReference>
<dbReference type="SUPFAM" id="SSF56349">
    <property type="entry name" value="DNA breaking-rejoining enzymes"/>
    <property type="match status" value="1"/>
</dbReference>
<evidence type="ECO:0000259" key="7">
    <source>
        <dbReference type="Pfam" id="PF05699"/>
    </source>
</evidence>
<keyword evidence="8" id="KW-1185">Reference proteome</keyword>
<keyword evidence="3" id="KW-0863">Zinc-finger</keyword>
<evidence type="ECO:0000256" key="6">
    <source>
        <dbReference type="ARBA" id="ARBA00023242"/>
    </source>
</evidence>
<reference evidence="9" key="1">
    <citation type="submission" date="2025-08" db="UniProtKB">
        <authorList>
            <consortium name="RefSeq"/>
        </authorList>
    </citation>
    <scope>IDENTIFICATION</scope>
    <source>
        <tissue evidence="9">Whole body</tissue>
    </source>
</reference>
<keyword evidence="6" id="KW-0539">Nucleus</keyword>
<dbReference type="GO" id="GO:0003677">
    <property type="term" value="F:DNA binding"/>
    <property type="evidence" value="ECO:0007669"/>
    <property type="project" value="InterPro"/>
</dbReference>
<evidence type="ECO:0000313" key="8">
    <source>
        <dbReference type="Proteomes" id="UP000694925"/>
    </source>
</evidence>
<dbReference type="GeneID" id="108625868"/>
<dbReference type="GO" id="GO:0015074">
    <property type="term" value="P:DNA integration"/>
    <property type="evidence" value="ECO:0007669"/>
    <property type="project" value="InterPro"/>
</dbReference>
<dbReference type="GO" id="GO:0006310">
    <property type="term" value="P:DNA recombination"/>
    <property type="evidence" value="ECO:0007669"/>
    <property type="project" value="UniProtKB-KW"/>
</dbReference>
<accession>A0AAJ7N7N2</accession>
<evidence type="ECO:0000256" key="1">
    <source>
        <dbReference type="ARBA" id="ARBA00004123"/>
    </source>
</evidence>
<comment type="subcellular location">
    <subcellularLocation>
        <location evidence="1">Nucleus</location>
    </subcellularLocation>
</comment>
<dbReference type="AlphaFoldDB" id="A0AAJ7N7N2"/>
<dbReference type="GO" id="GO:0046983">
    <property type="term" value="F:protein dimerization activity"/>
    <property type="evidence" value="ECO:0007669"/>
    <property type="project" value="InterPro"/>
</dbReference>
<name>A0AAJ7N7N2_9HYME</name>
<dbReference type="Proteomes" id="UP000694925">
    <property type="component" value="Unplaced"/>
</dbReference>
<feature type="domain" description="HAT C-terminal dimerisation" evidence="7">
    <location>
        <begin position="840"/>
        <end position="917"/>
    </location>
</feature>
<evidence type="ECO:0000313" key="9">
    <source>
        <dbReference type="RefSeq" id="XP_017881686.1"/>
    </source>
</evidence>
<dbReference type="SUPFAM" id="SSF53098">
    <property type="entry name" value="Ribonuclease H-like"/>
    <property type="match status" value="1"/>
</dbReference>
<evidence type="ECO:0000256" key="2">
    <source>
        <dbReference type="ARBA" id="ARBA00022723"/>
    </source>
</evidence>
<dbReference type="PANTHER" id="PTHR46481">
    <property type="entry name" value="ZINC FINGER BED DOMAIN-CONTAINING PROTEIN 4"/>
    <property type="match status" value="1"/>
</dbReference>
<gene>
    <name evidence="9" type="primary">LOC108625868</name>
</gene>
<dbReference type="InterPro" id="IPR011010">
    <property type="entry name" value="DNA_brk_join_enz"/>
</dbReference>
<dbReference type="KEGG" id="ccal:108625868"/>
<keyword evidence="5" id="KW-0233">DNA recombination</keyword>
<dbReference type="SUPFAM" id="SSF140996">
    <property type="entry name" value="Hermes dimerisation domain"/>
    <property type="match status" value="1"/>
</dbReference>
<sequence>MSSSEDEESFKDIKPDFLKVVDNEKEELLPRKSRELYWSAYNAFTEWKAKNKVNEVSENVMLAYMGELSKNYKASTLWSKYSMLRSTIFIKDNIKIEEFPGLIAFLRQKASNHEAKKSKVLSENDVIKFLIDAPDKLYLATKVALIFGFYGGSRYCELVNLRVGDVLDLGGIIKVVLKDTMKKTERSFIIEGELVGVVNAYQALRPRNSTSDRFFLTYRKGKCINQPLGKNRLGCMPREIAKFLKLKNPDEYTGHCFRRSSAILCAVRGITMTDLSLRGWKSTRVTEGYIGKSIRHKMKTRKRITKVIGETSCDELSSGSAPLEKLEVDAVSLQSAENVSNASSVYVSNSQSVNNSEGPYIAEVFCSEPPILQAQSSLQTGIPSTLISSTSIPTYASISALKSVSSTQEQITTGSPGKLTVANCKNIDEKLLRLFINDLQPFSIMDDTGFKDFVKALNPSYDLPDRKFISHSLIPALFEECKNTCKQKVQNAVKICVTTDTWTSRHTDSFLAITAHFINDFKLESVLLSCRKVTEAHTSENIANILKTVCEEWNILDKIIFAVTDNAPNIRNSIIHHLGWYHIACFAHTLNLIVKHSLNTDTINLLIDKIRKIVTYFKESTTAMDILDTYQVTAGANALKLLQDVSTRWDSTYYMIDRFVLLEEPIKATIPIINNNLPCISSSEWEILREIAVILKPIESATKIISDQRYPIVSILIPLISGLKDICQQLKKKHFSIDVQQVIFQIEYHIETRYADIENNSLIQICTYLDPRFKTAFFTDEQLNIIEREILNMMQRDINDENNREECTHEADELSIWNKLEMHVKNHSTDLTVQSRLKLELGQYYQQNFYPRNEDPLIWWRENKSQFPLLKNIMEELFCIVGTSVPCERIFSKTELILNDKRSRLNTEESEMLLFLNCNT</sequence>
<dbReference type="InterPro" id="IPR008906">
    <property type="entry name" value="HATC_C_dom"/>
</dbReference>
<evidence type="ECO:0000256" key="3">
    <source>
        <dbReference type="ARBA" id="ARBA00022771"/>
    </source>
</evidence>
<dbReference type="InterPro" id="IPR013762">
    <property type="entry name" value="Integrase-like_cat_sf"/>
</dbReference>
<dbReference type="InterPro" id="IPR012337">
    <property type="entry name" value="RNaseH-like_sf"/>
</dbReference>
<proteinExistence type="predicted"/>
<protein>
    <submittedName>
        <fullName evidence="9">Zinc finger BED domain-containing protein 1-like</fullName>
    </submittedName>
</protein>
<dbReference type="InterPro" id="IPR052035">
    <property type="entry name" value="ZnF_BED_domain_contain"/>
</dbReference>
<keyword evidence="4" id="KW-0862">Zinc</keyword>
<keyword evidence="2" id="KW-0479">Metal-binding</keyword>
<dbReference type="Gene3D" id="1.10.443.10">
    <property type="entry name" value="Intergrase catalytic core"/>
    <property type="match status" value="1"/>
</dbReference>
<dbReference type="GO" id="GO:0005634">
    <property type="term" value="C:nucleus"/>
    <property type="evidence" value="ECO:0007669"/>
    <property type="project" value="UniProtKB-SubCell"/>
</dbReference>
<organism evidence="8 9">
    <name type="scientific">Ceratina calcarata</name>
    <dbReference type="NCBI Taxonomy" id="156304"/>
    <lineage>
        <taxon>Eukaryota</taxon>
        <taxon>Metazoa</taxon>
        <taxon>Ecdysozoa</taxon>
        <taxon>Arthropoda</taxon>
        <taxon>Hexapoda</taxon>
        <taxon>Insecta</taxon>
        <taxon>Pterygota</taxon>
        <taxon>Neoptera</taxon>
        <taxon>Endopterygota</taxon>
        <taxon>Hymenoptera</taxon>
        <taxon>Apocrita</taxon>
        <taxon>Aculeata</taxon>
        <taxon>Apoidea</taxon>
        <taxon>Anthophila</taxon>
        <taxon>Apidae</taxon>
        <taxon>Ceratina</taxon>
        <taxon>Zadontomerus</taxon>
    </lineage>
</organism>
<dbReference type="CDD" id="cd00397">
    <property type="entry name" value="DNA_BRE_C"/>
    <property type="match status" value="1"/>
</dbReference>
<evidence type="ECO:0000256" key="4">
    <source>
        <dbReference type="ARBA" id="ARBA00022833"/>
    </source>
</evidence>
<dbReference type="PANTHER" id="PTHR46481:SF10">
    <property type="entry name" value="ZINC FINGER BED DOMAIN-CONTAINING PROTEIN 39"/>
    <property type="match status" value="1"/>
</dbReference>
<evidence type="ECO:0000256" key="5">
    <source>
        <dbReference type="ARBA" id="ARBA00023172"/>
    </source>
</evidence>
<dbReference type="GO" id="GO:0008270">
    <property type="term" value="F:zinc ion binding"/>
    <property type="evidence" value="ECO:0007669"/>
    <property type="project" value="UniProtKB-KW"/>
</dbReference>